<evidence type="ECO:0000256" key="1">
    <source>
        <dbReference type="ARBA" id="ARBA00001526"/>
    </source>
</evidence>
<evidence type="ECO:0000313" key="5">
    <source>
        <dbReference type="EMBL" id="BCD46160.1"/>
    </source>
</evidence>
<dbReference type="Pfam" id="PF08238">
    <property type="entry name" value="Sel1"/>
    <property type="match status" value="1"/>
</dbReference>
<evidence type="ECO:0000256" key="4">
    <source>
        <dbReference type="ARBA" id="ARBA00023251"/>
    </source>
</evidence>
<evidence type="ECO:0000256" key="3">
    <source>
        <dbReference type="ARBA" id="ARBA00023157"/>
    </source>
</evidence>
<proteinExistence type="predicted"/>
<reference evidence="5 6" key="1">
    <citation type="submission" date="2020-04" db="EMBL/GenBank/DDBJ databases">
        <title>Genomic analysis of gastric non-Helicobacter pylori Helicobacters isolated in Japan.</title>
        <authorList>
            <person name="Suzuki M."/>
            <person name="Rimbara E."/>
        </authorList>
    </citation>
    <scope>NUCLEOTIDE SEQUENCE [LARGE SCALE GENOMIC DNA]</scope>
    <source>
        <strain evidence="5 6">NHP19-0020</strain>
    </source>
</reference>
<evidence type="ECO:0000313" key="6">
    <source>
        <dbReference type="Proteomes" id="UP000509742"/>
    </source>
</evidence>
<dbReference type="SUPFAM" id="SSF81901">
    <property type="entry name" value="HCP-like"/>
    <property type="match status" value="1"/>
</dbReference>
<dbReference type="SMART" id="SM00671">
    <property type="entry name" value="SEL1"/>
    <property type="match status" value="1"/>
</dbReference>
<dbReference type="InterPro" id="IPR011990">
    <property type="entry name" value="TPR-like_helical_dom_sf"/>
</dbReference>
<keyword evidence="4" id="KW-0046">Antibiotic resistance</keyword>
<accession>A0ABM7L0E6</accession>
<protein>
    <recommendedName>
        <fullName evidence="2">beta-lactamase</fullName>
        <ecNumber evidence="2">3.5.2.6</ecNumber>
    </recommendedName>
</protein>
<keyword evidence="3" id="KW-1015">Disulfide bond</keyword>
<name>A0ABM7L0E6_9HELI</name>
<dbReference type="RefSeq" id="WP_141557738.1">
    <property type="nucleotide sequence ID" value="NZ_AP023036.1"/>
</dbReference>
<evidence type="ECO:0000256" key="2">
    <source>
        <dbReference type="ARBA" id="ARBA00012865"/>
    </source>
</evidence>
<dbReference type="GeneID" id="69703024"/>
<sequence length="44" mass="4915">MGNAEACYDLGVMYEKGEGVAKDLQKSEEYFKKACELGYKNACE</sequence>
<dbReference type="InterPro" id="IPR006597">
    <property type="entry name" value="Sel1-like"/>
</dbReference>
<gene>
    <name evidence="5" type="ORF">NHP190020_11990</name>
</gene>
<dbReference type="EC" id="3.5.2.6" evidence="2"/>
<keyword evidence="6" id="KW-1185">Reference proteome</keyword>
<dbReference type="Proteomes" id="UP000509742">
    <property type="component" value="Chromosome"/>
</dbReference>
<dbReference type="Gene3D" id="1.25.40.10">
    <property type="entry name" value="Tetratricopeptide repeat domain"/>
    <property type="match status" value="1"/>
</dbReference>
<dbReference type="EMBL" id="AP023036">
    <property type="protein sequence ID" value="BCD46160.1"/>
    <property type="molecule type" value="Genomic_DNA"/>
</dbReference>
<organism evidence="5 6">
    <name type="scientific">Helicobacter suis</name>
    <dbReference type="NCBI Taxonomy" id="104628"/>
    <lineage>
        <taxon>Bacteria</taxon>
        <taxon>Pseudomonadati</taxon>
        <taxon>Campylobacterota</taxon>
        <taxon>Epsilonproteobacteria</taxon>
        <taxon>Campylobacterales</taxon>
        <taxon>Helicobacteraceae</taxon>
        <taxon>Helicobacter</taxon>
    </lineage>
</organism>
<comment type="catalytic activity">
    <reaction evidence="1">
        <text>a beta-lactam + H2O = a substituted beta-amino acid</text>
        <dbReference type="Rhea" id="RHEA:20401"/>
        <dbReference type="ChEBI" id="CHEBI:15377"/>
        <dbReference type="ChEBI" id="CHEBI:35627"/>
        <dbReference type="ChEBI" id="CHEBI:140347"/>
        <dbReference type="EC" id="3.5.2.6"/>
    </reaction>
</comment>